<gene>
    <name evidence="3" type="ORF">ODALV1_LOCUS17663</name>
</gene>
<feature type="signal peptide" evidence="2">
    <location>
        <begin position="1"/>
        <end position="20"/>
    </location>
</feature>
<dbReference type="EMBL" id="CAXLJM020000054">
    <property type="protein sequence ID" value="CAL8117377.1"/>
    <property type="molecule type" value="Genomic_DNA"/>
</dbReference>
<reference evidence="3 4" key="1">
    <citation type="submission" date="2024-08" db="EMBL/GenBank/DDBJ databases">
        <authorList>
            <person name="Cucini C."/>
            <person name="Frati F."/>
        </authorList>
    </citation>
    <scope>NUCLEOTIDE SEQUENCE [LARGE SCALE GENOMIC DNA]</scope>
</reference>
<comment type="caution">
    <text evidence="3">The sequence shown here is derived from an EMBL/GenBank/DDBJ whole genome shotgun (WGS) entry which is preliminary data.</text>
</comment>
<protein>
    <submittedName>
        <fullName evidence="3">Uncharacterized protein</fullName>
    </submittedName>
</protein>
<keyword evidence="4" id="KW-1185">Reference proteome</keyword>
<accession>A0ABP1R669</accession>
<evidence type="ECO:0000313" key="3">
    <source>
        <dbReference type="EMBL" id="CAL8117377.1"/>
    </source>
</evidence>
<feature type="compositionally biased region" description="Low complexity" evidence="1">
    <location>
        <begin position="343"/>
        <end position="352"/>
    </location>
</feature>
<feature type="region of interest" description="Disordered" evidence="1">
    <location>
        <begin position="330"/>
        <end position="357"/>
    </location>
</feature>
<name>A0ABP1R669_9HEXA</name>
<feature type="chain" id="PRO_5045711686" evidence="2">
    <location>
        <begin position="21"/>
        <end position="464"/>
    </location>
</feature>
<organism evidence="3 4">
    <name type="scientific">Orchesella dallaii</name>
    <dbReference type="NCBI Taxonomy" id="48710"/>
    <lineage>
        <taxon>Eukaryota</taxon>
        <taxon>Metazoa</taxon>
        <taxon>Ecdysozoa</taxon>
        <taxon>Arthropoda</taxon>
        <taxon>Hexapoda</taxon>
        <taxon>Collembola</taxon>
        <taxon>Entomobryomorpha</taxon>
        <taxon>Entomobryoidea</taxon>
        <taxon>Orchesellidae</taxon>
        <taxon>Orchesellinae</taxon>
        <taxon>Orchesella</taxon>
    </lineage>
</organism>
<evidence type="ECO:0000313" key="4">
    <source>
        <dbReference type="Proteomes" id="UP001642540"/>
    </source>
</evidence>
<sequence length="464" mass="51694">MATFIVILLIPFLLICFGDCMPLRYRQESNFQKPYGDSQSVSPKNSINLKGGDDLTLPKDSEVLDVSTIETTNQVVQYLTSAATNYKLYQTDIDIQVWLSDKIIFSRPRDEFGYQYVHFDDPAHNPGSGHILFLQKMPGFSVAGHKKDGSLDMHLYQVFHMDLSDNFRDPVNDGPTLNPVNIGYTEEDDYGTLDPSDFLFATLPNPTSVRDGEELLHSTENYPMLGNMESTPDPGRTTESFSNRNTEAYERSKDTGCQFVVTPATYPTSATKLTESVVENPNIMDYETNQQNQSDQISLIEEGTVESLITTTESPLTDDENLDGDVKVTANDGDITTPSDVQNIGEASGSNNEENENIFKDVSNGEKYDDDGQTSLAATDSTTFPTESTASAMETTTLQSEACKCPVCPTTTQRAKRWDELEINPSGLADNYTIYYFPPDYTAPPLEPGDELDFFDEYIRDHSD</sequence>
<evidence type="ECO:0000256" key="1">
    <source>
        <dbReference type="SAM" id="MobiDB-lite"/>
    </source>
</evidence>
<dbReference type="Proteomes" id="UP001642540">
    <property type="component" value="Unassembled WGS sequence"/>
</dbReference>
<evidence type="ECO:0000256" key="2">
    <source>
        <dbReference type="SAM" id="SignalP"/>
    </source>
</evidence>
<proteinExistence type="predicted"/>
<keyword evidence="2" id="KW-0732">Signal</keyword>